<dbReference type="AlphaFoldDB" id="A0A9P8CNL8"/>
<proteinExistence type="predicted"/>
<dbReference type="InterPro" id="IPR028994">
    <property type="entry name" value="Integrin_alpha_N"/>
</dbReference>
<dbReference type="Gene3D" id="2.130.10.130">
    <property type="entry name" value="Integrin alpha, N-terminal"/>
    <property type="match status" value="1"/>
</dbReference>
<reference evidence="3" key="1">
    <citation type="journal article" date="2021" name="IMA Fungus">
        <title>Genomic characterization of three marine fungi, including Emericellopsis atlantica sp. nov. with signatures of a generalist lifestyle and marine biomass degradation.</title>
        <authorList>
            <person name="Hagestad O.C."/>
            <person name="Hou L."/>
            <person name="Andersen J.H."/>
            <person name="Hansen E.H."/>
            <person name="Altermark B."/>
            <person name="Li C."/>
            <person name="Kuhnert E."/>
            <person name="Cox R.J."/>
            <person name="Crous P.W."/>
            <person name="Spatafora J.W."/>
            <person name="Lail K."/>
            <person name="Amirebrahimi M."/>
            <person name="Lipzen A."/>
            <person name="Pangilinan J."/>
            <person name="Andreopoulos W."/>
            <person name="Hayes R.D."/>
            <person name="Ng V."/>
            <person name="Grigoriev I.V."/>
            <person name="Jackson S.A."/>
            <person name="Sutton T.D.S."/>
            <person name="Dobson A.D.W."/>
            <person name="Rama T."/>
        </authorList>
    </citation>
    <scope>NUCLEOTIDE SEQUENCE</scope>
    <source>
        <strain evidence="3">TS7</strain>
    </source>
</reference>
<dbReference type="InterPro" id="IPR013517">
    <property type="entry name" value="FG-GAP"/>
</dbReference>
<dbReference type="SUPFAM" id="SSF69318">
    <property type="entry name" value="Integrin alpha N-terminal domain"/>
    <property type="match status" value="1"/>
</dbReference>
<dbReference type="InterPro" id="IPR036716">
    <property type="entry name" value="Pest_crys_N_sf"/>
</dbReference>
<name>A0A9P8CNL8_9HYPO</name>
<accession>A0A9P8CNL8</accession>
<dbReference type="SUPFAM" id="SSF56849">
    <property type="entry name" value="delta-Endotoxin (insectocide), N-terminal domain"/>
    <property type="match status" value="1"/>
</dbReference>
<evidence type="ECO:0008006" key="5">
    <source>
        <dbReference type="Google" id="ProtNLM"/>
    </source>
</evidence>
<keyword evidence="4" id="KW-1185">Reference proteome</keyword>
<organism evidence="3 4">
    <name type="scientific">Emericellopsis atlantica</name>
    <dbReference type="NCBI Taxonomy" id="2614577"/>
    <lineage>
        <taxon>Eukaryota</taxon>
        <taxon>Fungi</taxon>
        <taxon>Dikarya</taxon>
        <taxon>Ascomycota</taxon>
        <taxon>Pezizomycotina</taxon>
        <taxon>Sordariomycetes</taxon>
        <taxon>Hypocreomycetidae</taxon>
        <taxon>Hypocreales</taxon>
        <taxon>Bionectriaceae</taxon>
        <taxon>Emericellopsis</taxon>
    </lineage>
</organism>
<sequence length="534" mass="58724">MAEPFTWAVVATAIAKGALGWVGTKVMDSLFNTRKPNYAQLQAGSIKQIAAVLQKALEAERLQEATDKLESLVRNIENYNNAPSTSLFRLHDAANDSLDLLATLASLGYLGLPSYIVAAGLRITILQELHLVTGDKGELLNVLLHIRDSIDECENSMAKGFQMFREMSTAPAKSIVGWVATFNGKPILGNSRTSVLQQQKEMSDAFRKTELDPNETLYENVLHEWLGIRELTIERARLAGLEVPRDLIVAPNFQSWILQTGTPLHVTDDSFQFCFADWNGDGRPDLVAIKKNKTGSNSTEVHILSGASNFQSWILQTGTPLHETDHTFEFMVADWNGDGRPDLIAIKKSQTGSNTTEVHILSGASSFQTWILQTGTPLHETDHTFKFLVSDWNGDGRPDLVAIKKSKTGTSSTEVHVLSGSSNFQSWILQTGTALHETNEQYQFIMADWKGRGRQDLVVINKGKPGAENTEVYILSALSGYQNYILKTSTGLHGTDGSFEFAMVNWNRPGISDLVAIKKSATGSNSTEVHILSG</sequence>
<dbReference type="EMBL" id="MU251257">
    <property type="protein sequence ID" value="KAG9253648.1"/>
    <property type="molecule type" value="Genomic_DNA"/>
</dbReference>
<comment type="caution">
    <text evidence="3">The sequence shown here is derived from an EMBL/GenBank/DDBJ whole genome shotgun (WGS) entry which is preliminary data.</text>
</comment>
<dbReference type="Pfam" id="PF13517">
    <property type="entry name" value="FG-GAP_3"/>
    <property type="match status" value="1"/>
</dbReference>
<protein>
    <recommendedName>
        <fullName evidence="5">VCBS repeat-containing protein</fullName>
    </recommendedName>
</protein>
<evidence type="ECO:0000256" key="1">
    <source>
        <dbReference type="ARBA" id="ARBA00022729"/>
    </source>
</evidence>
<dbReference type="GeneID" id="70296012"/>
<dbReference type="PANTHER" id="PTHR46580">
    <property type="entry name" value="SENSOR KINASE-RELATED"/>
    <property type="match status" value="1"/>
</dbReference>
<keyword evidence="1" id="KW-0732">Signal</keyword>
<dbReference type="Proteomes" id="UP000887229">
    <property type="component" value="Unassembled WGS sequence"/>
</dbReference>
<gene>
    <name evidence="3" type="ORF">F5Z01DRAFT_675052</name>
</gene>
<dbReference type="OrthoDB" id="674604at2759"/>
<keyword evidence="2" id="KW-0175">Coiled coil</keyword>
<dbReference type="PANTHER" id="PTHR46580:SF4">
    <property type="entry name" value="ATP_GTP-BINDING PROTEIN"/>
    <property type="match status" value="1"/>
</dbReference>
<dbReference type="GO" id="GO:0090729">
    <property type="term" value="F:toxin activity"/>
    <property type="evidence" value="ECO:0007669"/>
    <property type="project" value="InterPro"/>
</dbReference>
<evidence type="ECO:0000256" key="2">
    <source>
        <dbReference type="SAM" id="Coils"/>
    </source>
</evidence>
<evidence type="ECO:0000313" key="3">
    <source>
        <dbReference type="EMBL" id="KAG9253648.1"/>
    </source>
</evidence>
<feature type="coiled-coil region" evidence="2">
    <location>
        <begin position="55"/>
        <end position="82"/>
    </location>
</feature>
<dbReference type="RefSeq" id="XP_046117572.1">
    <property type="nucleotide sequence ID" value="XM_046265109.1"/>
</dbReference>
<evidence type="ECO:0000313" key="4">
    <source>
        <dbReference type="Proteomes" id="UP000887229"/>
    </source>
</evidence>